<gene>
    <name evidence="1" type="ORF">R3P38DRAFT_2925854</name>
</gene>
<name>A0AAW0BXF8_9AGAR</name>
<sequence length="78" mass="8824">MLHDLQDVQHPFLRRLLGFNCHSLLAVLLTETGQMAMGVRRLLRGLLPTHVHLTPSNLLCMETVGQFCKDVEDLVLSM</sequence>
<dbReference type="AlphaFoldDB" id="A0AAW0BXF8"/>
<proteinExistence type="predicted"/>
<dbReference type="Proteomes" id="UP001362999">
    <property type="component" value="Unassembled WGS sequence"/>
</dbReference>
<organism evidence="1 2">
    <name type="scientific">Favolaschia claudopus</name>
    <dbReference type="NCBI Taxonomy" id="2862362"/>
    <lineage>
        <taxon>Eukaryota</taxon>
        <taxon>Fungi</taxon>
        <taxon>Dikarya</taxon>
        <taxon>Basidiomycota</taxon>
        <taxon>Agaricomycotina</taxon>
        <taxon>Agaricomycetes</taxon>
        <taxon>Agaricomycetidae</taxon>
        <taxon>Agaricales</taxon>
        <taxon>Marasmiineae</taxon>
        <taxon>Mycenaceae</taxon>
        <taxon>Favolaschia</taxon>
    </lineage>
</organism>
<evidence type="ECO:0000313" key="2">
    <source>
        <dbReference type="Proteomes" id="UP001362999"/>
    </source>
</evidence>
<comment type="caution">
    <text evidence="1">The sequence shown here is derived from an EMBL/GenBank/DDBJ whole genome shotgun (WGS) entry which is preliminary data.</text>
</comment>
<dbReference type="EMBL" id="JAWWNJ010000024">
    <property type="protein sequence ID" value="KAK7031844.1"/>
    <property type="molecule type" value="Genomic_DNA"/>
</dbReference>
<reference evidence="1 2" key="1">
    <citation type="journal article" date="2024" name="J Genomics">
        <title>Draft genome sequencing and assembly of Favolaschia claudopus CIRM-BRFM 2984 isolated from oak limbs.</title>
        <authorList>
            <person name="Navarro D."/>
            <person name="Drula E."/>
            <person name="Chaduli D."/>
            <person name="Cazenave R."/>
            <person name="Ahrendt S."/>
            <person name="Wang J."/>
            <person name="Lipzen A."/>
            <person name="Daum C."/>
            <person name="Barry K."/>
            <person name="Grigoriev I.V."/>
            <person name="Favel A."/>
            <person name="Rosso M.N."/>
            <person name="Martin F."/>
        </authorList>
    </citation>
    <scope>NUCLEOTIDE SEQUENCE [LARGE SCALE GENOMIC DNA]</scope>
    <source>
        <strain evidence="1 2">CIRM-BRFM 2984</strain>
    </source>
</reference>
<protein>
    <submittedName>
        <fullName evidence="1">Uncharacterized protein</fullName>
    </submittedName>
</protein>
<keyword evidence="2" id="KW-1185">Reference proteome</keyword>
<evidence type="ECO:0000313" key="1">
    <source>
        <dbReference type="EMBL" id="KAK7031844.1"/>
    </source>
</evidence>
<accession>A0AAW0BXF8</accession>